<evidence type="ECO:0000256" key="1">
    <source>
        <dbReference type="SAM" id="MobiDB-lite"/>
    </source>
</evidence>
<reference evidence="2 3" key="1">
    <citation type="journal article" date="2019" name="Int. J. Syst. Evol. Microbiol.">
        <title>The Global Catalogue of Microorganisms (GCM) 10K type strain sequencing project: providing services to taxonomists for standard genome sequencing and annotation.</title>
        <authorList>
            <consortium name="The Broad Institute Genomics Platform"/>
            <consortium name="The Broad Institute Genome Sequencing Center for Infectious Disease"/>
            <person name="Wu L."/>
            <person name="Ma J."/>
        </authorList>
    </citation>
    <scope>NUCLEOTIDE SEQUENCE [LARGE SCALE GENOMIC DNA]</scope>
    <source>
        <strain evidence="2 3">JCM 13319</strain>
    </source>
</reference>
<gene>
    <name evidence="2" type="ORF">GCM10009691_11180</name>
</gene>
<evidence type="ECO:0000313" key="3">
    <source>
        <dbReference type="Proteomes" id="UP001501791"/>
    </source>
</evidence>
<feature type="compositionally biased region" description="Basic residues" evidence="1">
    <location>
        <begin position="1"/>
        <end position="29"/>
    </location>
</feature>
<accession>A0ABN2BEF6</accession>
<dbReference type="Proteomes" id="UP001501791">
    <property type="component" value="Unassembled WGS sequence"/>
</dbReference>
<organism evidence="2 3">
    <name type="scientific">Brevibacterium picturae</name>
    <dbReference type="NCBI Taxonomy" id="260553"/>
    <lineage>
        <taxon>Bacteria</taxon>
        <taxon>Bacillati</taxon>
        <taxon>Actinomycetota</taxon>
        <taxon>Actinomycetes</taxon>
        <taxon>Micrococcales</taxon>
        <taxon>Brevibacteriaceae</taxon>
        <taxon>Brevibacterium</taxon>
    </lineage>
</organism>
<keyword evidence="3" id="KW-1185">Reference proteome</keyword>
<proteinExistence type="predicted"/>
<sequence length="77" mass="9306">MNPSSKRRKLDARPKNRKSRPKNRARHPLPRTDLIFKDRYGVEWHRRWDGRLHQYDSDRPFPADWLKADGTSLIAIR</sequence>
<name>A0ABN2BEF6_9MICO</name>
<comment type="caution">
    <text evidence="2">The sequence shown here is derived from an EMBL/GenBank/DDBJ whole genome shotgun (WGS) entry which is preliminary data.</text>
</comment>
<protein>
    <submittedName>
        <fullName evidence="2">Uncharacterized protein</fullName>
    </submittedName>
</protein>
<evidence type="ECO:0000313" key="2">
    <source>
        <dbReference type="EMBL" id="GAA1537716.1"/>
    </source>
</evidence>
<feature type="region of interest" description="Disordered" evidence="1">
    <location>
        <begin position="1"/>
        <end position="31"/>
    </location>
</feature>
<dbReference type="EMBL" id="BAAALY010000004">
    <property type="protein sequence ID" value="GAA1537716.1"/>
    <property type="molecule type" value="Genomic_DNA"/>
</dbReference>